<evidence type="ECO:0000256" key="1">
    <source>
        <dbReference type="ARBA" id="ARBA00000083"/>
    </source>
</evidence>
<dbReference type="RefSeq" id="WP_227569452.1">
    <property type="nucleotide sequence ID" value="NZ_CP101988.1"/>
</dbReference>
<evidence type="ECO:0000256" key="6">
    <source>
        <dbReference type="ARBA" id="ARBA00018569"/>
    </source>
</evidence>
<evidence type="ECO:0000256" key="2">
    <source>
        <dbReference type="ARBA" id="ARBA00001911"/>
    </source>
</evidence>
<comment type="similarity">
    <text evidence="4">Belongs to the NAD(P)-dependent epimerase/dehydratase family.</text>
</comment>
<dbReference type="GO" id="GO:0003978">
    <property type="term" value="F:UDP-glucose 4-epimerase activity"/>
    <property type="evidence" value="ECO:0007669"/>
    <property type="project" value="UniProtKB-EC"/>
</dbReference>
<gene>
    <name evidence="13" type="primary">galE</name>
    <name evidence="13" type="ORF">NP064_11865</name>
</gene>
<dbReference type="InterPro" id="IPR001509">
    <property type="entry name" value="Epimerase_deHydtase"/>
</dbReference>
<evidence type="ECO:0000313" key="13">
    <source>
        <dbReference type="EMBL" id="UUI74489.1"/>
    </source>
</evidence>
<proteinExistence type="inferred from homology"/>
<accession>A0ABY5KWA7</accession>
<keyword evidence="9" id="KW-0119">Carbohydrate metabolism</keyword>
<sequence length="326" mass="33869">MTVVVTGGAGYIGAHVVRLLAARGERVVVVDDLSSGRAERVGDARLEVMDLAADVAVDRLAALLVEVGAHAVVHLAARKRVDESLTRPTWYYRQNVGGTANVLEAMHQAEVPALVFSSSAAVYGAAGAGLVTEDSPTSPMNPYGETKLAGEWLVRDAARAWGMRCLSLRYFNVAGAGWDDLHDPAALNLVPLVLGRIRAGLPPLVFGADHPTTDGTCIRDYVHVLDLAEAHVAALDHVAPPDGGSGDHAEVLNVGTGVGSSVLEVIGAFASAIGSPVVPEVLGRRAGDPPQVVASVDRAADVLGWRAARDLADIVQSTVAAELAAR</sequence>
<dbReference type="Gene3D" id="3.40.50.720">
    <property type="entry name" value="NAD(P)-binding Rossmann-like Domain"/>
    <property type="match status" value="1"/>
</dbReference>
<dbReference type="EC" id="5.1.3.2" evidence="5"/>
<name>A0ABY5KWA7_9CELL</name>
<evidence type="ECO:0000256" key="3">
    <source>
        <dbReference type="ARBA" id="ARBA00004947"/>
    </source>
</evidence>
<keyword evidence="8 13" id="KW-0413">Isomerase</keyword>
<evidence type="ECO:0000256" key="11">
    <source>
        <dbReference type="ARBA" id="ARBA00033067"/>
    </source>
</evidence>
<dbReference type="Proteomes" id="UP001316189">
    <property type="component" value="Chromosome"/>
</dbReference>
<evidence type="ECO:0000256" key="8">
    <source>
        <dbReference type="ARBA" id="ARBA00023235"/>
    </source>
</evidence>
<dbReference type="EMBL" id="CP101988">
    <property type="protein sequence ID" value="UUI74489.1"/>
    <property type="molecule type" value="Genomic_DNA"/>
</dbReference>
<evidence type="ECO:0000256" key="9">
    <source>
        <dbReference type="ARBA" id="ARBA00023277"/>
    </source>
</evidence>
<dbReference type="PANTHER" id="PTHR43725:SF53">
    <property type="entry name" value="UDP-ARABINOSE 4-EPIMERASE 1"/>
    <property type="match status" value="1"/>
</dbReference>
<dbReference type="PANTHER" id="PTHR43725">
    <property type="entry name" value="UDP-GLUCOSE 4-EPIMERASE"/>
    <property type="match status" value="1"/>
</dbReference>
<dbReference type="Pfam" id="PF01370">
    <property type="entry name" value="Epimerase"/>
    <property type="match status" value="1"/>
</dbReference>
<dbReference type="SUPFAM" id="SSF51735">
    <property type="entry name" value="NAD(P)-binding Rossmann-fold domains"/>
    <property type="match status" value="1"/>
</dbReference>
<comment type="catalytic activity">
    <reaction evidence="1">
        <text>UDP-alpha-D-glucose = UDP-alpha-D-galactose</text>
        <dbReference type="Rhea" id="RHEA:22168"/>
        <dbReference type="ChEBI" id="CHEBI:58885"/>
        <dbReference type="ChEBI" id="CHEBI:66914"/>
        <dbReference type="EC" id="5.1.3.2"/>
    </reaction>
</comment>
<evidence type="ECO:0000313" key="14">
    <source>
        <dbReference type="Proteomes" id="UP001316189"/>
    </source>
</evidence>
<evidence type="ECO:0000259" key="12">
    <source>
        <dbReference type="Pfam" id="PF01370"/>
    </source>
</evidence>
<evidence type="ECO:0000256" key="10">
    <source>
        <dbReference type="ARBA" id="ARBA00031367"/>
    </source>
</evidence>
<comment type="cofactor">
    <cofactor evidence="2">
        <name>NAD(+)</name>
        <dbReference type="ChEBI" id="CHEBI:57540"/>
    </cofactor>
</comment>
<dbReference type="NCBIfam" id="TIGR01179">
    <property type="entry name" value="galE"/>
    <property type="match status" value="1"/>
</dbReference>
<keyword evidence="7" id="KW-0520">NAD</keyword>
<protein>
    <recommendedName>
        <fullName evidence="6">UDP-glucose 4-epimerase</fullName>
        <ecNumber evidence="5">5.1.3.2</ecNumber>
    </recommendedName>
    <alternativeName>
        <fullName evidence="11">Galactowaldenase</fullName>
    </alternativeName>
    <alternativeName>
        <fullName evidence="10">UDP-galactose 4-epimerase</fullName>
    </alternativeName>
</protein>
<reference evidence="13 14" key="1">
    <citation type="submission" date="2022-07" db="EMBL/GenBank/DDBJ databases">
        <title>Novel species in genus cellulomonas.</title>
        <authorList>
            <person name="Ye L."/>
        </authorList>
    </citation>
    <scope>NUCLEOTIDE SEQUENCE [LARGE SCALE GENOMIC DNA]</scope>
    <source>
        <strain evidence="14">zg-Y338</strain>
    </source>
</reference>
<evidence type="ECO:0000256" key="4">
    <source>
        <dbReference type="ARBA" id="ARBA00007637"/>
    </source>
</evidence>
<organism evidence="13 14">
    <name type="scientific">Cellulomonas chengniuliangii</name>
    <dbReference type="NCBI Taxonomy" id="2968084"/>
    <lineage>
        <taxon>Bacteria</taxon>
        <taxon>Bacillati</taxon>
        <taxon>Actinomycetota</taxon>
        <taxon>Actinomycetes</taxon>
        <taxon>Micrococcales</taxon>
        <taxon>Cellulomonadaceae</taxon>
        <taxon>Cellulomonas</taxon>
    </lineage>
</organism>
<dbReference type="InterPro" id="IPR005886">
    <property type="entry name" value="UDP_G4E"/>
</dbReference>
<dbReference type="Gene3D" id="3.90.25.10">
    <property type="entry name" value="UDP-galactose 4-epimerase, domain 1"/>
    <property type="match status" value="1"/>
</dbReference>
<evidence type="ECO:0000256" key="7">
    <source>
        <dbReference type="ARBA" id="ARBA00023027"/>
    </source>
</evidence>
<feature type="domain" description="NAD-dependent epimerase/dehydratase" evidence="12">
    <location>
        <begin position="3"/>
        <end position="240"/>
    </location>
</feature>
<dbReference type="InterPro" id="IPR036291">
    <property type="entry name" value="NAD(P)-bd_dom_sf"/>
</dbReference>
<comment type="pathway">
    <text evidence="3">Carbohydrate metabolism; galactose metabolism.</text>
</comment>
<keyword evidence="14" id="KW-1185">Reference proteome</keyword>
<evidence type="ECO:0000256" key="5">
    <source>
        <dbReference type="ARBA" id="ARBA00013189"/>
    </source>
</evidence>